<dbReference type="AlphaFoldDB" id="A0A6C0JQL6"/>
<accession>A0A6C0JQL6</accession>
<organism evidence="1">
    <name type="scientific">viral metagenome</name>
    <dbReference type="NCBI Taxonomy" id="1070528"/>
    <lineage>
        <taxon>unclassified sequences</taxon>
        <taxon>metagenomes</taxon>
        <taxon>organismal metagenomes</taxon>
    </lineage>
</organism>
<protein>
    <submittedName>
        <fullName evidence="1">Uncharacterized protein</fullName>
    </submittedName>
</protein>
<proteinExistence type="predicted"/>
<dbReference type="EMBL" id="MN740689">
    <property type="protein sequence ID" value="QHU07849.1"/>
    <property type="molecule type" value="Genomic_DNA"/>
</dbReference>
<name>A0A6C0JQL6_9ZZZZ</name>
<reference evidence="1" key="1">
    <citation type="journal article" date="2020" name="Nature">
        <title>Giant virus diversity and host interactions through global metagenomics.</title>
        <authorList>
            <person name="Schulz F."/>
            <person name="Roux S."/>
            <person name="Paez-Espino D."/>
            <person name="Jungbluth S."/>
            <person name="Walsh D.A."/>
            <person name="Denef V.J."/>
            <person name="McMahon K.D."/>
            <person name="Konstantinidis K.T."/>
            <person name="Eloe-Fadrosh E.A."/>
            <person name="Kyrpides N.C."/>
            <person name="Woyke T."/>
        </authorList>
    </citation>
    <scope>NUCLEOTIDE SEQUENCE</scope>
    <source>
        <strain evidence="1">GVMAG-S-1041349-163</strain>
    </source>
</reference>
<evidence type="ECO:0000313" key="1">
    <source>
        <dbReference type="EMBL" id="QHU07849.1"/>
    </source>
</evidence>
<sequence length="196" mass="24206">MSKKKVKNEDYGLPRTYIELDYYFECLDRKCQNFKPKHKNERPVYNPLTRRVNSSDNIKKKKYRTEELYHNHKKYYVTDCITIGSDKESLFDTPTFKNFHKLLKERDYTTPKRFEHSIDELCKLFENNKIRLKPYSENIYRTIDEYVSIFNPNRESVLNYTNMKKVFTELEKEKVVYEKQFIEDRKYMFDYEKLHF</sequence>